<name>A0AAP0NGC3_LIQFO</name>
<evidence type="ECO:0000313" key="1">
    <source>
        <dbReference type="EMBL" id="KAK9271641.1"/>
    </source>
</evidence>
<dbReference type="Proteomes" id="UP001415857">
    <property type="component" value="Unassembled WGS sequence"/>
</dbReference>
<sequence length="157" mass="17510">MEEVEKEEESKSKKVVAVMEGVASIALLPCGSISGHFIQLPHSICYGLHGTVSMWCSRGEDYRLIKLTIMDFNSKREQTVVVECRGHDAARFQNIDHGSWAMSNPYGRRGITSRHGTARHDEAGIEREMETSGWGLGPRVNNTLWASPHDQLKVVGM</sequence>
<organism evidence="1 2">
    <name type="scientific">Liquidambar formosana</name>
    <name type="common">Formosan gum</name>
    <dbReference type="NCBI Taxonomy" id="63359"/>
    <lineage>
        <taxon>Eukaryota</taxon>
        <taxon>Viridiplantae</taxon>
        <taxon>Streptophyta</taxon>
        <taxon>Embryophyta</taxon>
        <taxon>Tracheophyta</taxon>
        <taxon>Spermatophyta</taxon>
        <taxon>Magnoliopsida</taxon>
        <taxon>eudicotyledons</taxon>
        <taxon>Gunneridae</taxon>
        <taxon>Pentapetalae</taxon>
        <taxon>Saxifragales</taxon>
        <taxon>Altingiaceae</taxon>
        <taxon>Liquidambar</taxon>
    </lineage>
</organism>
<reference evidence="1 2" key="1">
    <citation type="journal article" date="2024" name="Plant J.">
        <title>Genome sequences and population genomics reveal climatic adaptation and genomic divergence between two closely related sweetgum species.</title>
        <authorList>
            <person name="Xu W.Q."/>
            <person name="Ren C.Q."/>
            <person name="Zhang X.Y."/>
            <person name="Comes H.P."/>
            <person name="Liu X.H."/>
            <person name="Li Y.G."/>
            <person name="Kettle C.J."/>
            <person name="Jalonen R."/>
            <person name="Gaisberger H."/>
            <person name="Ma Y.Z."/>
            <person name="Qiu Y.X."/>
        </authorList>
    </citation>
    <scope>NUCLEOTIDE SEQUENCE [LARGE SCALE GENOMIC DNA]</scope>
    <source>
        <strain evidence="1">Hangzhou</strain>
    </source>
</reference>
<accession>A0AAP0NGC3</accession>
<protein>
    <submittedName>
        <fullName evidence="1">Uncharacterized protein</fullName>
    </submittedName>
</protein>
<dbReference type="PANTHER" id="PTHR37738">
    <property type="entry name" value="OS03G0209700 PROTEIN"/>
    <property type="match status" value="1"/>
</dbReference>
<dbReference type="AlphaFoldDB" id="A0AAP0NGC3"/>
<evidence type="ECO:0000313" key="2">
    <source>
        <dbReference type="Proteomes" id="UP001415857"/>
    </source>
</evidence>
<dbReference type="EMBL" id="JBBPBK010000013">
    <property type="protein sequence ID" value="KAK9271641.1"/>
    <property type="molecule type" value="Genomic_DNA"/>
</dbReference>
<keyword evidence="2" id="KW-1185">Reference proteome</keyword>
<proteinExistence type="predicted"/>
<gene>
    <name evidence="1" type="ORF">L1049_002004</name>
</gene>
<dbReference type="PANTHER" id="PTHR37738:SF1">
    <property type="entry name" value="OS03G0257000 PROTEIN"/>
    <property type="match status" value="1"/>
</dbReference>
<comment type="caution">
    <text evidence="1">The sequence shown here is derived from an EMBL/GenBank/DDBJ whole genome shotgun (WGS) entry which is preliminary data.</text>
</comment>